<sequence>MRAVVLHEFGPAENLRYETLPDPVAGPGQVRIAVRAAGVHFVETVMRRGEASDMAPPLPDLPAVFGGEVAGTVEAVGPGVDAAWLGRSVVVPRAVPGGYAELAVADVGQAHPVPDGLGFEAAVTMVMTGATTMGLLGVARLRSDDVVLVTSAAGGVGRLVVQYARSLGATVVGAAGGPVKVDAVRALGADIAVDYDRPGWERDVAERLGGGRRVTAVLDGVSGEKGAAAFELIADGGRYVVIGWSSQDAFEPDPKVLAERGITFTNALLHLLENPGDGPAHERRALEAAAKGELVPAVQTFPLERAAEAHAAIERRETTGKVVLVP</sequence>
<dbReference type="AlphaFoldDB" id="A0A5P2BDT9"/>
<dbReference type="Proteomes" id="UP000323046">
    <property type="component" value="Chromosome"/>
</dbReference>
<keyword evidence="3" id="KW-1185">Reference proteome</keyword>
<proteinExistence type="predicted"/>
<dbReference type="Gene3D" id="3.40.50.720">
    <property type="entry name" value="NAD(P)-binding Rossmann-like Domain"/>
    <property type="match status" value="1"/>
</dbReference>
<dbReference type="Gene3D" id="3.90.180.10">
    <property type="entry name" value="Medium-chain alcohol dehydrogenases, catalytic domain"/>
    <property type="match status" value="1"/>
</dbReference>
<feature type="domain" description="Enoyl reductase (ER)" evidence="1">
    <location>
        <begin position="10"/>
        <end position="324"/>
    </location>
</feature>
<dbReference type="PANTHER" id="PTHR43677:SF4">
    <property type="entry name" value="QUINONE OXIDOREDUCTASE-LIKE PROTEIN 2"/>
    <property type="match status" value="1"/>
</dbReference>
<dbReference type="SUPFAM" id="SSF51735">
    <property type="entry name" value="NAD(P)-binding Rossmann-fold domains"/>
    <property type="match status" value="1"/>
</dbReference>
<dbReference type="Pfam" id="PF08240">
    <property type="entry name" value="ADH_N"/>
    <property type="match status" value="1"/>
</dbReference>
<gene>
    <name evidence="2" type="ORF">DEJ47_21515</name>
</gene>
<dbReference type="InterPro" id="IPR002364">
    <property type="entry name" value="Quin_OxRdtase/zeta-crystal_CS"/>
</dbReference>
<dbReference type="PROSITE" id="PS01162">
    <property type="entry name" value="QOR_ZETA_CRYSTAL"/>
    <property type="match status" value="1"/>
</dbReference>
<dbReference type="RefSeq" id="WP_150170728.1">
    <property type="nucleotide sequence ID" value="NZ_CP029193.1"/>
</dbReference>
<organism evidence="2 3">
    <name type="scientific">Streptomyces venezuelae</name>
    <dbReference type="NCBI Taxonomy" id="54571"/>
    <lineage>
        <taxon>Bacteria</taxon>
        <taxon>Bacillati</taxon>
        <taxon>Actinomycetota</taxon>
        <taxon>Actinomycetes</taxon>
        <taxon>Kitasatosporales</taxon>
        <taxon>Streptomycetaceae</taxon>
        <taxon>Streptomyces</taxon>
    </lineage>
</organism>
<dbReference type="InterPro" id="IPR011032">
    <property type="entry name" value="GroES-like_sf"/>
</dbReference>
<reference evidence="2 3" key="1">
    <citation type="submission" date="2018-05" db="EMBL/GenBank/DDBJ databases">
        <title>Streptomyces venezuelae.</title>
        <authorList>
            <person name="Kim W."/>
            <person name="Lee N."/>
            <person name="Cho B.-K."/>
        </authorList>
    </citation>
    <scope>NUCLEOTIDE SEQUENCE [LARGE SCALE GENOMIC DNA]</scope>
    <source>
        <strain evidence="2 3">ATCC 14583</strain>
    </source>
</reference>
<accession>A0A5P2BDT9</accession>
<dbReference type="GO" id="GO:0008270">
    <property type="term" value="F:zinc ion binding"/>
    <property type="evidence" value="ECO:0007669"/>
    <property type="project" value="InterPro"/>
</dbReference>
<dbReference type="GO" id="GO:0016491">
    <property type="term" value="F:oxidoreductase activity"/>
    <property type="evidence" value="ECO:0007669"/>
    <property type="project" value="InterPro"/>
</dbReference>
<evidence type="ECO:0000313" key="2">
    <source>
        <dbReference type="EMBL" id="QES28672.1"/>
    </source>
</evidence>
<protein>
    <submittedName>
        <fullName evidence="2">NADPH quinone oxidoreductase</fullName>
    </submittedName>
</protein>
<dbReference type="EMBL" id="CP029193">
    <property type="protein sequence ID" value="QES28672.1"/>
    <property type="molecule type" value="Genomic_DNA"/>
</dbReference>
<dbReference type="SMART" id="SM00829">
    <property type="entry name" value="PKS_ER"/>
    <property type="match status" value="1"/>
</dbReference>
<dbReference type="InterPro" id="IPR051397">
    <property type="entry name" value="Zn-ADH-like_protein"/>
</dbReference>
<dbReference type="OrthoDB" id="5195079at2"/>
<dbReference type="InterPro" id="IPR036291">
    <property type="entry name" value="NAD(P)-bd_dom_sf"/>
</dbReference>
<evidence type="ECO:0000313" key="3">
    <source>
        <dbReference type="Proteomes" id="UP000323046"/>
    </source>
</evidence>
<dbReference type="CDD" id="cd08244">
    <property type="entry name" value="MDR_enoyl_red"/>
    <property type="match status" value="1"/>
</dbReference>
<evidence type="ECO:0000259" key="1">
    <source>
        <dbReference type="SMART" id="SM00829"/>
    </source>
</evidence>
<dbReference type="InterPro" id="IPR020843">
    <property type="entry name" value="ER"/>
</dbReference>
<dbReference type="InterPro" id="IPR013154">
    <property type="entry name" value="ADH-like_N"/>
</dbReference>
<name>A0A5P2BDT9_STRVZ</name>
<dbReference type="SUPFAM" id="SSF50129">
    <property type="entry name" value="GroES-like"/>
    <property type="match status" value="1"/>
</dbReference>
<dbReference type="PANTHER" id="PTHR43677">
    <property type="entry name" value="SHORT-CHAIN DEHYDROGENASE/REDUCTASE"/>
    <property type="match status" value="1"/>
</dbReference>
<dbReference type="Pfam" id="PF13602">
    <property type="entry name" value="ADH_zinc_N_2"/>
    <property type="match status" value="1"/>
</dbReference>